<proteinExistence type="predicted"/>
<comment type="caution">
    <text evidence="1">The sequence shown here is derived from an EMBL/GenBank/DDBJ whole genome shotgun (WGS) entry which is preliminary data.</text>
</comment>
<protein>
    <submittedName>
        <fullName evidence="1">Uncharacterized protein</fullName>
    </submittedName>
</protein>
<evidence type="ECO:0000313" key="2">
    <source>
        <dbReference type="Proteomes" id="UP000188268"/>
    </source>
</evidence>
<dbReference type="Proteomes" id="UP000188268">
    <property type="component" value="Unassembled WGS sequence"/>
</dbReference>
<feature type="non-terminal residue" evidence="1">
    <location>
        <position position="1"/>
    </location>
</feature>
<sequence length="55" mass="5981">VLHQDRGIRISNTWSCTKIAGLGSLTLGRSLYEQVIQGALGHRPIVQTASLKHAK</sequence>
<reference evidence="1 2" key="1">
    <citation type="submission" date="2013-09" db="EMBL/GenBank/DDBJ databases">
        <title>Corchorus capsularis genome sequencing.</title>
        <authorList>
            <person name="Alam M."/>
            <person name="Haque M.S."/>
            <person name="Islam M.S."/>
            <person name="Emdad E.M."/>
            <person name="Islam M.M."/>
            <person name="Ahmed B."/>
            <person name="Halim A."/>
            <person name="Hossen Q.M.M."/>
            <person name="Hossain M.Z."/>
            <person name="Ahmed R."/>
            <person name="Khan M.M."/>
            <person name="Islam R."/>
            <person name="Rashid M.M."/>
            <person name="Khan S.A."/>
            <person name="Rahman M.S."/>
            <person name="Alam M."/>
        </authorList>
    </citation>
    <scope>NUCLEOTIDE SEQUENCE [LARGE SCALE GENOMIC DNA]</scope>
    <source>
        <strain evidence="2">cv. CVL-1</strain>
        <tissue evidence="1">Whole seedling</tissue>
    </source>
</reference>
<name>A0A1R3J0Q9_COCAP</name>
<dbReference type="EMBL" id="AWWV01009001">
    <property type="protein sequence ID" value="OMO88418.1"/>
    <property type="molecule type" value="Genomic_DNA"/>
</dbReference>
<gene>
    <name evidence="1" type="ORF">CCACVL1_08398</name>
</gene>
<evidence type="ECO:0000313" key="1">
    <source>
        <dbReference type="EMBL" id="OMO88418.1"/>
    </source>
</evidence>
<keyword evidence="2" id="KW-1185">Reference proteome</keyword>
<dbReference type="Gramene" id="OMO88418">
    <property type="protein sequence ID" value="OMO88418"/>
    <property type="gene ID" value="CCACVL1_08398"/>
</dbReference>
<dbReference type="AlphaFoldDB" id="A0A1R3J0Q9"/>
<organism evidence="1 2">
    <name type="scientific">Corchorus capsularis</name>
    <name type="common">Jute</name>
    <dbReference type="NCBI Taxonomy" id="210143"/>
    <lineage>
        <taxon>Eukaryota</taxon>
        <taxon>Viridiplantae</taxon>
        <taxon>Streptophyta</taxon>
        <taxon>Embryophyta</taxon>
        <taxon>Tracheophyta</taxon>
        <taxon>Spermatophyta</taxon>
        <taxon>Magnoliopsida</taxon>
        <taxon>eudicotyledons</taxon>
        <taxon>Gunneridae</taxon>
        <taxon>Pentapetalae</taxon>
        <taxon>rosids</taxon>
        <taxon>malvids</taxon>
        <taxon>Malvales</taxon>
        <taxon>Malvaceae</taxon>
        <taxon>Grewioideae</taxon>
        <taxon>Apeibeae</taxon>
        <taxon>Corchorus</taxon>
    </lineage>
</organism>
<accession>A0A1R3J0Q9</accession>